<evidence type="ECO:0000313" key="1">
    <source>
        <dbReference type="EMBL" id="EAI5408173.1"/>
    </source>
</evidence>
<evidence type="ECO:0000313" key="3">
    <source>
        <dbReference type="EMBL" id="EAK0453777.1"/>
    </source>
</evidence>
<organism evidence="3">
    <name type="scientific">Campylobacter fetus</name>
    <dbReference type="NCBI Taxonomy" id="196"/>
    <lineage>
        <taxon>Bacteria</taxon>
        <taxon>Pseudomonadati</taxon>
        <taxon>Campylobacterota</taxon>
        <taxon>Epsilonproteobacteria</taxon>
        <taxon>Campylobacterales</taxon>
        <taxon>Campylobacteraceae</taxon>
        <taxon>Campylobacter</taxon>
    </lineage>
</organism>
<proteinExistence type="predicted"/>
<evidence type="ECO:0000313" key="4">
    <source>
        <dbReference type="EMBL" id="EAK0468342.1"/>
    </source>
</evidence>
<dbReference type="EMBL" id="AABTCC010000059">
    <property type="protein sequence ID" value="EAI8860036.1"/>
    <property type="molecule type" value="Genomic_DNA"/>
</dbReference>
<dbReference type="Proteomes" id="UP000557842">
    <property type="component" value="Unassembled WGS sequence"/>
</dbReference>
<protein>
    <submittedName>
        <fullName evidence="3">Uncharacterized protein</fullName>
    </submittedName>
</protein>
<gene>
    <name evidence="3" type="ORF">AAH17_09040</name>
    <name evidence="4" type="ORF">AAH24_02995</name>
    <name evidence="1" type="ORF">BVH53_05595</name>
    <name evidence="2" type="ORF">CX802_09395</name>
</gene>
<dbReference type="EMBL" id="AABQDW010000008">
    <property type="protein sequence ID" value="EAI5408173.1"/>
    <property type="molecule type" value="Genomic_DNA"/>
</dbReference>
<evidence type="ECO:0000313" key="2">
    <source>
        <dbReference type="EMBL" id="EAI8860036.1"/>
    </source>
</evidence>
<evidence type="ECO:0000313" key="6">
    <source>
        <dbReference type="Proteomes" id="UP000557842"/>
    </source>
</evidence>
<dbReference type="EMBL" id="AACCXK010000038">
    <property type="protein sequence ID" value="EAK0453777.1"/>
    <property type="molecule type" value="Genomic_DNA"/>
</dbReference>
<dbReference type="AlphaFoldDB" id="A0A5L8UGU6"/>
<sequence>MSKTTRLAAGEIRFAPYLNDGTLGEEIVLGYNQRATLSRTAETKELLSNDESLGQSVAELETKVTYEFSTEIGDLSLKNIAIAFKGLVETKNYAPGDIFWNGKTLLDGSSAITSAKVGDLVIKDSKIYTIAEAITSSTEFADIKTANKVYKASSSFIKPEKKTNNVGRLIFDGKNLSTGKLQILIIPKINLKFDGDFTIVGDDFAKLSLKGKVLRLEGQELFTLIDGENDEN</sequence>
<accession>A0A5L8UGU6</accession>
<dbReference type="RefSeq" id="WP_002849064.1">
    <property type="nucleotide sequence ID" value="NZ_AABUZP020000005.1"/>
</dbReference>
<reference evidence="3 6" key="1">
    <citation type="submission" date="2018-05" db="EMBL/GenBank/DDBJ databases">
        <authorList>
            <consortium name="PulseNet: The National Subtyping Network for Foodborne Disease Surveillance"/>
            <person name="Tarr C.L."/>
            <person name="Trees E."/>
            <person name="Katz L.S."/>
            <person name="Carleton-Romer H.A."/>
            <person name="Stroika S."/>
            <person name="Kucerova Z."/>
            <person name="Roache K.F."/>
            <person name="Sabol A.L."/>
            <person name="Besser J."/>
            <person name="Gerner-Smidt P."/>
        </authorList>
    </citation>
    <scope>NUCLEOTIDE SEQUENCE</scope>
    <source>
        <strain evidence="3">2014D-0197</strain>
        <strain evidence="1 6">2016D-0221</strain>
        <strain evidence="4">D4313</strain>
        <strain evidence="2 5">PNUSAC001503</strain>
    </source>
</reference>
<evidence type="ECO:0000313" key="5">
    <source>
        <dbReference type="Proteomes" id="UP000535509"/>
    </source>
</evidence>
<keyword evidence="5" id="KW-1185">Reference proteome</keyword>
<name>A0A5L8UGU6_CAMFE</name>
<dbReference type="EMBL" id="AACCXM010000001">
    <property type="protein sequence ID" value="EAK0468342.1"/>
    <property type="molecule type" value="Genomic_DNA"/>
</dbReference>
<dbReference type="Proteomes" id="UP000535509">
    <property type="component" value="Unassembled WGS sequence"/>
</dbReference>
<comment type="caution">
    <text evidence="3">The sequence shown here is derived from an EMBL/GenBank/DDBJ whole genome shotgun (WGS) entry which is preliminary data.</text>
</comment>
<dbReference type="GeneID" id="61064500"/>